<feature type="domain" description="PX" evidence="2">
    <location>
        <begin position="526"/>
        <end position="652"/>
    </location>
</feature>
<dbReference type="InterPro" id="IPR001683">
    <property type="entry name" value="PX_dom"/>
</dbReference>
<dbReference type="Proteomes" id="UP000077115">
    <property type="component" value="Unassembled WGS sequence"/>
</dbReference>
<reference evidence="3 4" key="1">
    <citation type="submission" date="2006-10" db="EMBL/GenBank/DDBJ databases">
        <title>The Genome Sequence of Batrachochytrium dendrobatidis JEL423.</title>
        <authorList>
            <consortium name="The Broad Institute Genome Sequencing Platform"/>
            <person name="Birren B."/>
            <person name="Lander E."/>
            <person name="Galagan J."/>
            <person name="Cuomo C."/>
            <person name="Devon K."/>
            <person name="Jaffe D."/>
            <person name="Butler J."/>
            <person name="Alvarez P."/>
            <person name="Gnerre S."/>
            <person name="Grabherr M."/>
            <person name="Kleber M."/>
            <person name="Mauceli E."/>
            <person name="Brockman W."/>
            <person name="Young S."/>
            <person name="LaButti K."/>
            <person name="Sykes S."/>
            <person name="DeCaprio D."/>
            <person name="Crawford M."/>
            <person name="Koehrsen M."/>
            <person name="Engels R."/>
            <person name="Montgomery P."/>
            <person name="Pearson M."/>
            <person name="Howarth C."/>
            <person name="Larson L."/>
            <person name="White J."/>
            <person name="O'Leary S."/>
            <person name="Kodira C."/>
            <person name="Zeng Q."/>
            <person name="Yandava C."/>
            <person name="Alvarado L."/>
            <person name="Longcore J."/>
            <person name="James T."/>
        </authorList>
    </citation>
    <scope>NUCLEOTIDE SEQUENCE [LARGE SCALE GENOMIC DNA]</scope>
    <source>
        <strain evidence="3 4">JEL423</strain>
    </source>
</reference>
<evidence type="ECO:0000259" key="2">
    <source>
        <dbReference type="PROSITE" id="PS50195"/>
    </source>
</evidence>
<dbReference type="Gene3D" id="1.20.1270.60">
    <property type="entry name" value="Arfaptin homology (AH) domain/BAR domain"/>
    <property type="match status" value="1"/>
</dbReference>
<reference evidence="3 4" key="2">
    <citation type="submission" date="2016-05" db="EMBL/GenBank/DDBJ databases">
        <title>Lineage-specific infection strategies underlie the spectrum of fungal disease in amphibians.</title>
        <authorList>
            <person name="Cuomo C.A."/>
            <person name="Farrer R.A."/>
            <person name="James T."/>
            <person name="Longcore J."/>
            <person name="Birren B."/>
        </authorList>
    </citation>
    <scope>NUCLEOTIDE SEQUENCE [LARGE SCALE GENOMIC DNA]</scope>
    <source>
        <strain evidence="3 4">JEL423</strain>
    </source>
</reference>
<dbReference type="InterPro" id="IPR027267">
    <property type="entry name" value="AH/BAR_dom_sf"/>
</dbReference>
<feature type="region of interest" description="Disordered" evidence="1">
    <location>
        <begin position="847"/>
        <end position="918"/>
    </location>
</feature>
<evidence type="ECO:0000313" key="4">
    <source>
        <dbReference type="Proteomes" id="UP000077115"/>
    </source>
</evidence>
<dbReference type="GO" id="GO:0005886">
    <property type="term" value="C:plasma membrane"/>
    <property type="evidence" value="ECO:0007669"/>
    <property type="project" value="TreeGrafter"/>
</dbReference>
<dbReference type="GO" id="GO:0006897">
    <property type="term" value="P:endocytosis"/>
    <property type="evidence" value="ECO:0007669"/>
    <property type="project" value="TreeGrafter"/>
</dbReference>
<dbReference type="GO" id="GO:0035091">
    <property type="term" value="F:phosphatidylinositol binding"/>
    <property type="evidence" value="ECO:0007669"/>
    <property type="project" value="InterPro"/>
</dbReference>
<evidence type="ECO:0000313" key="3">
    <source>
        <dbReference type="EMBL" id="OAJ36922.1"/>
    </source>
</evidence>
<sequence length="980" mass="107950">MAHWTGALFPSSNNSIATSITDRSGDTEEQSLNISEESVYHSAVELLTNRTLGSRANTVSIADSATTVATTVATTISTPSDITGCTPTTTSFANTAFEFGLPTPKPGEIAAIVGMAGMHPPQGLDHLLDRPSTSSSIVTRTPKPTRALGFKESLSKSGVEKDGELSHAAHGINHQYHRDEQGNCSIQDGQSSQNSDTFPKATNAQSISLSSSTDDSATNDEIDSSDPVHNITINSWLFPRTSLPTQVPHPRYSFMITSETADGPLMDLVTVYRAEVLFDYTPTTFVDPDGSGDNAVTPISLTAGEIVSVFGNNSVGFTDTATGEFWRSSRAEPVHHNLDIVSDVNVSGGWCHVERKDGQNGYAPIAYLKFETPELAQADDLPERANLRNSAHGLVIDSKPHHRLSAGNYLTSFPAPPTDPSLEMYLDNHQTPPIALANILSSAKVGTSFQSMWSSIFQNNNALREFILRGPVVDPSAVIRQRIQSTISTYNSPYDRVMSVIPSCYVIESKNNGTMHWKPQIEPFKVSVHSPRRCRRTAASKREEFVLYKITTMFVSNRADEHDADTSVTVERRYNDFTFLHSYLETIFPVSTVVTLPAALPPRHSTQSRFDEAHVNERRRGLQLYLDQISRHPIFRSEDIVMQFLTTCSIETDLAEIDEGHWPLDSESSVVSANSGEWRLAYDIPRISNPTYSFFEHVIVPETAAYNSLSLSTFKLRGVESISDALANRLSPFIDATLTYQSHIVGLHDVYLKMSDALLSTGRLLSRTGDNQPGCWNPSCNDCGLIGDAMIAASLQLKHISDVHQSHGTRSLESFVQSTKQIKSAMSPLRSLTNMFKTVTKTVLQQEHQKSGLESVHDPALESRPSANLGLSHSTTPNPNGLPEPRLFSRSHPPNQQSELGTHRRPIQARSELPRNNTQQRAAVVLAVAESEAVQAHSEKMFMIEDAMSTWLDGEIEMHEKLLKRLRAAKEIFRGPNQRL</sequence>
<dbReference type="PANTHER" id="PTHR45827:SF1">
    <property type="entry name" value="SORTING NEXIN"/>
    <property type="match status" value="1"/>
</dbReference>
<name>A0A177WB22_BATDL</name>
<dbReference type="InterPro" id="IPR036871">
    <property type="entry name" value="PX_dom_sf"/>
</dbReference>
<dbReference type="EMBL" id="DS022300">
    <property type="protein sequence ID" value="OAJ36922.1"/>
    <property type="molecule type" value="Genomic_DNA"/>
</dbReference>
<dbReference type="GO" id="GO:0097320">
    <property type="term" value="P:plasma membrane tubulation"/>
    <property type="evidence" value="ECO:0007669"/>
    <property type="project" value="TreeGrafter"/>
</dbReference>
<dbReference type="Gene3D" id="3.30.1520.10">
    <property type="entry name" value="Phox-like domain"/>
    <property type="match status" value="1"/>
</dbReference>
<feature type="compositionally biased region" description="Low complexity" evidence="1">
    <location>
        <begin position="206"/>
        <end position="216"/>
    </location>
</feature>
<dbReference type="Pfam" id="PF00787">
    <property type="entry name" value="PX"/>
    <property type="match status" value="1"/>
</dbReference>
<dbReference type="SMART" id="SM00312">
    <property type="entry name" value="PX"/>
    <property type="match status" value="1"/>
</dbReference>
<dbReference type="eggNOG" id="KOG2273">
    <property type="taxonomic scope" value="Eukaryota"/>
</dbReference>
<dbReference type="PROSITE" id="PS50195">
    <property type="entry name" value="PX"/>
    <property type="match status" value="1"/>
</dbReference>
<dbReference type="GO" id="GO:0016197">
    <property type="term" value="P:endosomal transport"/>
    <property type="evidence" value="ECO:0007669"/>
    <property type="project" value="TreeGrafter"/>
</dbReference>
<feature type="region of interest" description="Disordered" evidence="1">
    <location>
        <begin position="181"/>
        <end position="226"/>
    </location>
</feature>
<feature type="compositionally biased region" description="Polar residues" evidence="1">
    <location>
        <begin position="865"/>
        <end position="879"/>
    </location>
</feature>
<dbReference type="OrthoDB" id="10254720at2759"/>
<dbReference type="GO" id="GO:0031410">
    <property type="term" value="C:cytoplasmic vesicle"/>
    <property type="evidence" value="ECO:0007669"/>
    <property type="project" value="TreeGrafter"/>
</dbReference>
<feature type="compositionally biased region" description="Basic and acidic residues" evidence="1">
    <location>
        <begin position="847"/>
        <end position="861"/>
    </location>
</feature>
<organism evidence="3 4">
    <name type="scientific">Batrachochytrium dendrobatidis (strain JEL423)</name>
    <dbReference type="NCBI Taxonomy" id="403673"/>
    <lineage>
        <taxon>Eukaryota</taxon>
        <taxon>Fungi</taxon>
        <taxon>Fungi incertae sedis</taxon>
        <taxon>Chytridiomycota</taxon>
        <taxon>Chytridiomycota incertae sedis</taxon>
        <taxon>Chytridiomycetes</taxon>
        <taxon>Rhizophydiales</taxon>
        <taxon>Rhizophydiales incertae sedis</taxon>
        <taxon>Batrachochytrium</taxon>
    </lineage>
</organism>
<evidence type="ECO:0000256" key="1">
    <source>
        <dbReference type="SAM" id="MobiDB-lite"/>
    </source>
</evidence>
<proteinExistence type="predicted"/>
<dbReference type="VEuPathDB" id="FungiDB:BDEG_21022"/>
<dbReference type="SUPFAM" id="SSF64268">
    <property type="entry name" value="PX domain"/>
    <property type="match status" value="1"/>
</dbReference>
<dbReference type="AlphaFoldDB" id="A0A177WB22"/>
<feature type="compositionally biased region" description="Polar residues" evidence="1">
    <location>
        <begin position="182"/>
        <end position="205"/>
    </location>
</feature>
<dbReference type="PANTHER" id="PTHR45827">
    <property type="entry name" value="SORTING NEXIN"/>
    <property type="match status" value="1"/>
</dbReference>
<protein>
    <recommendedName>
        <fullName evidence="2">PX domain-containing protein</fullName>
    </recommendedName>
</protein>
<dbReference type="STRING" id="403673.A0A177WB22"/>
<accession>A0A177WB22</accession>
<dbReference type="CDD" id="cd06093">
    <property type="entry name" value="PX_domain"/>
    <property type="match status" value="1"/>
</dbReference>
<feature type="region of interest" description="Disordered" evidence="1">
    <location>
        <begin position="128"/>
        <end position="148"/>
    </location>
</feature>
<dbReference type="Gene3D" id="2.30.30.40">
    <property type="entry name" value="SH3 Domains"/>
    <property type="match status" value="1"/>
</dbReference>
<gene>
    <name evidence="3" type="ORF">BDEG_21022</name>
</gene>